<evidence type="ECO:0000313" key="3">
    <source>
        <dbReference type="Proteomes" id="UP000460561"/>
    </source>
</evidence>
<sequence>MNIRLGSIVIAGCGALTLASSPAIGQMTDREVLSILRECAKVADPTARLACFDNNLRSGPSSTAMQQHPKASPADTPPIHNQRSVSEGFGANDVRHPDRFAKPPADQQSLTARVASVSKREPGIYLVTLEGGAQWLFSESVPFSFNPPRKGSQVSINKASLGSYLMSVGKQSAVRVKRIQ</sequence>
<dbReference type="OrthoDB" id="7596780at2"/>
<dbReference type="RefSeq" id="WP_160738400.1">
    <property type="nucleotide sequence ID" value="NZ_WTYQ01000001.1"/>
</dbReference>
<reference evidence="2 3" key="1">
    <citation type="submission" date="2019-12" db="EMBL/GenBank/DDBJ databases">
        <title>Genomic-based taxomic classification of the family Erythrobacteraceae.</title>
        <authorList>
            <person name="Xu L."/>
        </authorList>
    </citation>
    <scope>NUCLEOTIDE SEQUENCE [LARGE SCALE GENOMIC DNA]</scope>
    <source>
        <strain evidence="2 3">DSM 18604</strain>
    </source>
</reference>
<dbReference type="EMBL" id="WTYQ01000001">
    <property type="protein sequence ID" value="MXP25257.1"/>
    <property type="molecule type" value="Genomic_DNA"/>
</dbReference>
<feature type="region of interest" description="Disordered" evidence="1">
    <location>
        <begin position="58"/>
        <end position="79"/>
    </location>
</feature>
<evidence type="ECO:0000256" key="1">
    <source>
        <dbReference type="SAM" id="MobiDB-lite"/>
    </source>
</evidence>
<evidence type="ECO:0000313" key="2">
    <source>
        <dbReference type="EMBL" id="MXP25257.1"/>
    </source>
</evidence>
<protein>
    <submittedName>
        <fullName evidence="2">Uncharacterized protein</fullName>
    </submittedName>
</protein>
<dbReference type="Proteomes" id="UP000460561">
    <property type="component" value="Unassembled WGS sequence"/>
</dbReference>
<comment type="caution">
    <text evidence="2">The sequence shown here is derived from an EMBL/GenBank/DDBJ whole genome shotgun (WGS) entry which is preliminary data.</text>
</comment>
<dbReference type="AlphaFoldDB" id="A0A845A6T1"/>
<keyword evidence="3" id="KW-1185">Reference proteome</keyword>
<name>A0A845A6T1_9SPHN</name>
<accession>A0A845A6T1</accession>
<proteinExistence type="predicted"/>
<gene>
    <name evidence="2" type="ORF">GRI39_04255</name>
</gene>
<organism evidence="2 3">
    <name type="scientific">Altericroceibacterium indicum</name>
    <dbReference type="NCBI Taxonomy" id="374177"/>
    <lineage>
        <taxon>Bacteria</taxon>
        <taxon>Pseudomonadati</taxon>
        <taxon>Pseudomonadota</taxon>
        <taxon>Alphaproteobacteria</taxon>
        <taxon>Sphingomonadales</taxon>
        <taxon>Erythrobacteraceae</taxon>
        <taxon>Altericroceibacterium</taxon>
    </lineage>
</organism>